<accession>E1QJV7</accession>
<dbReference type="InterPro" id="IPR022516">
    <property type="entry name" value="CHP03798_Ocin"/>
</dbReference>
<dbReference type="HOGENOM" id="CLU_2154261_0_0_7"/>
<organism evidence="3 4">
    <name type="scientific">Desulfarculus baarsii (strain ATCC 33931 / DSM 2075 / LMG 7858 / VKM B-1802 / 2st14)</name>
    <dbReference type="NCBI Taxonomy" id="644282"/>
    <lineage>
        <taxon>Bacteria</taxon>
        <taxon>Pseudomonadati</taxon>
        <taxon>Thermodesulfobacteriota</taxon>
        <taxon>Desulfarculia</taxon>
        <taxon>Desulfarculales</taxon>
        <taxon>Desulfarculaceae</taxon>
        <taxon>Desulfarculus</taxon>
    </lineage>
</organism>
<dbReference type="STRING" id="644282.Deba_2490"/>
<evidence type="ECO:0000256" key="1">
    <source>
        <dbReference type="SAM" id="MobiDB-lite"/>
    </source>
</evidence>
<feature type="region of interest" description="Disordered" evidence="1">
    <location>
        <begin position="61"/>
        <end position="84"/>
    </location>
</feature>
<name>E1QJV7_DESB2</name>
<dbReference type="InterPro" id="IPR012903">
    <property type="entry name" value="Nif11"/>
</dbReference>
<dbReference type="RefSeq" id="WP_013259289.1">
    <property type="nucleotide sequence ID" value="NC_014365.1"/>
</dbReference>
<feature type="compositionally biased region" description="Low complexity" evidence="1">
    <location>
        <begin position="74"/>
        <end position="84"/>
    </location>
</feature>
<protein>
    <recommendedName>
        <fullName evidence="2">Nif11 domain-containing protein</fullName>
    </recommendedName>
</protein>
<gene>
    <name evidence="3" type="ordered locus">Deba_2490</name>
</gene>
<dbReference type="NCBIfam" id="TIGR03798">
    <property type="entry name" value="leader_Nif11"/>
    <property type="match status" value="1"/>
</dbReference>
<reference evidence="3 4" key="1">
    <citation type="journal article" date="2010" name="Stand. Genomic Sci.">
        <title>Complete genome sequence of Desulfarculus baarsii type strain (2st14).</title>
        <authorList>
            <person name="Sun H."/>
            <person name="Spring S."/>
            <person name="Lapidus A."/>
            <person name="Davenport K."/>
            <person name="Del Rio T.G."/>
            <person name="Tice H."/>
            <person name="Nolan M."/>
            <person name="Copeland A."/>
            <person name="Cheng J.F."/>
            <person name="Lucas S."/>
            <person name="Tapia R."/>
            <person name="Goodwin L."/>
            <person name="Pitluck S."/>
            <person name="Ivanova N."/>
            <person name="Pagani I."/>
            <person name="Mavromatis K."/>
            <person name="Ovchinnikova G."/>
            <person name="Pati A."/>
            <person name="Chen A."/>
            <person name="Palaniappan K."/>
            <person name="Hauser L."/>
            <person name="Chang Y.J."/>
            <person name="Jeffries C.D."/>
            <person name="Detter J.C."/>
            <person name="Han C."/>
            <person name="Rohde M."/>
            <person name="Brambilla E."/>
            <person name="Goker M."/>
            <person name="Woyke T."/>
            <person name="Bristow J."/>
            <person name="Eisen J.A."/>
            <person name="Markowitz V."/>
            <person name="Hugenholtz P."/>
            <person name="Kyrpides N.C."/>
            <person name="Klenk H.P."/>
            <person name="Land M."/>
        </authorList>
    </citation>
    <scope>NUCLEOTIDE SEQUENCE [LARGE SCALE GENOMIC DNA]</scope>
    <source>
        <strain evidence="4">ATCC 33931 / DSM 2075 / LMG 7858 / VKM B-1802 / 2st14</strain>
    </source>
</reference>
<evidence type="ECO:0000259" key="2">
    <source>
        <dbReference type="Pfam" id="PF07862"/>
    </source>
</evidence>
<keyword evidence="4" id="KW-1185">Reference proteome</keyword>
<dbReference type="EMBL" id="CP002085">
    <property type="protein sequence ID" value="ADK85850.1"/>
    <property type="molecule type" value="Genomic_DNA"/>
</dbReference>
<sequence>MSISEVKRLEADAKAKQQVRDKLKAAGPDPAKLAAIAAEMGYSLSADDIKAYMEDKKKAMSEEELDQVAGGGSTNTQTQVEQTAVQTTTCTTTTETATETDVTAVGPVVLT</sequence>
<dbReference type="Proteomes" id="UP000009047">
    <property type="component" value="Chromosome"/>
</dbReference>
<dbReference type="Pfam" id="PF07862">
    <property type="entry name" value="Nif11"/>
    <property type="match status" value="1"/>
</dbReference>
<dbReference type="KEGG" id="dbr:Deba_2490"/>
<evidence type="ECO:0000313" key="4">
    <source>
        <dbReference type="Proteomes" id="UP000009047"/>
    </source>
</evidence>
<dbReference type="AlphaFoldDB" id="E1QJV7"/>
<evidence type="ECO:0000313" key="3">
    <source>
        <dbReference type="EMBL" id="ADK85850.1"/>
    </source>
</evidence>
<proteinExistence type="predicted"/>
<feature type="domain" description="Nif11" evidence="2">
    <location>
        <begin position="1"/>
        <end position="48"/>
    </location>
</feature>